<dbReference type="AlphaFoldDB" id="A0A0N4TFW9"/>
<dbReference type="PROSITE" id="PS00498">
    <property type="entry name" value="TYROSINASE_2"/>
    <property type="match status" value="1"/>
</dbReference>
<accession>A0A0N4TFW9</accession>
<reference evidence="3 4" key="2">
    <citation type="submission" date="2018-11" db="EMBL/GenBank/DDBJ databases">
        <authorList>
            <consortium name="Pathogen Informatics"/>
        </authorList>
    </citation>
    <scope>NUCLEOTIDE SEQUENCE [LARGE SCALE GENOMIC DNA]</scope>
</reference>
<dbReference type="WBParaSite" id="BPAG_0000710701-mRNA-1">
    <property type="protein sequence ID" value="BPAG_0000710701-mRNA-1"/>
    <property type="gene ID" value="BPAG_0000710701"/>
</dbReference>
<dbReference type="Proteomes" id="UP000278627">
    <property type="component" value="Unassembled WGS sequence"/>
</dbReference>
<dbReference type="InterPro" id="IPR050316">
    <property type="entry name" value="Tyrosinase/Hemocyanin"/>
</dbReference>
<evidence type="ECO:0000313" key="5">
    <source>
        <dbReference type="WBParaSite" id="BPAG_0000710701-mRNA-1"/>
    </source>
</evidence>
<dbReference type="Gene3D" id="1.10.1280.10">
    <property type="entry name" value="Di-copper center containing domain from catechol oxidase"/>
    <property type="match status" value="1"/>
</dbReference>
<evidence type="ECO:0000256" key="1">
    <source>
        <dbReference type="ARBA" id="ARBA00022723"/>
    </source>
</evidence>
<dbReference type="InterPro" id="IPR002227">
    <property type="entry name" value="Tyrosinase_Cu-bd"/>
</dbReference>
<gene>
    <name evidence="3" type="ORF">BPAG_LOCUS7070</name>
</gene>
<name>A0A0N4TFW9_BRUPA</name>
<dbReference type="PANTHER" id="PTHR11474:SF84">
    <property type="entry name" value="SHKT DOMAIN-CONTAINING PROTEIN"/>
    <property type="match status" value="1"/>
</dbReference>
<dbReference type="GO" id="GO:0016491">
    <property type="term" value="F:oxidoreductase activity"/>
    <property type="evidence" value="ECO:0007669"/>
    <property type="project" value="InterPro"/>
</dbReference>
<evidence type="ECO:0000259" key="2">
    <source>
        <dbReference type="PROSITE" id="PS00498"/>
    </source>
</evidence>
<dbReference type="PANTHER" id="PTHR11474">
    <property type="entry name" value="TYROSINASE FAMILY MEMBER"/>
    <property type="match status" value="1"/>
</dbReference>
<reference evidence="5" key="1">
    <citation type="submission" date="2017-02" db="UniProtKB">
        <authorList>
            <consortium name="WormBaseParasite"/>
        </authorList>
    </citation>
    <scope>IDENTIFICATION</scope>
</reference>
<dbReference type="Pfam" id="PF00264">
    <property type="entry name" value="Tyrosinase"/>
    <property type="match status" value="1"/>
</dbReference>
<dbReference type="SUPFAM" id="SSF48056">
    <property type="entry name" value="Di-copper centre-containing domain"/>
    <property type="match status" value="1"/>
</dbReference>
<evidence type="ECO:0000313" key="3">
    <source>
        <dbReference type="EMBL" id="VDN88256.1"/>
    </source>
</evidence>
<dbReference type="PRINTS" id="PR00092">
    <property type="entry name" value="TYROSINASE"/>
</dbReference>
<dbReference type="STRING" id="6280.A0A0N4TFW9"/>
<feature type="domain" description="Tyrosinase copper-binding" evidence="2">
    <location>
        <begin position="52"/>
        <end position="63"/>
    </location>
</feature>
<proteinExistence type="predicted"/>
<protein>
    <submittedName>
        <fullName evidence="5">Tyrosinase_Cu-bd domain-containing protein</fullName>
    </submittedName>
</protein>
<organism evidence="5">
    <name type="scientific">Brugia pahangi</name>
    <name type="common">Filarial nematode worm</name>
    <dbReference type="NCBI Taxonomy" id="6280"/>
    <lineage>
        <taxon>Eukaryota</taxon>
        <taxon>Metazoa</taxon>
        <taxon>Ecdysozoa</taxon>
        <taxon>Nematoda</taxon>
        <taxon>Chromadorea</taxon>
        <taxon>Rhabditida</taxon>
        <taxon>Spirurina</taxon>
        <taxon>Spiruromorpha</taxon>
        <taxon>Filarioidea</taxon>
        <taxon>Onchocercidae</taxon>
        <taxon>Brugia</taxon>
    </lineage>
</organism>
<keyword evidence="4" id="KW-1185">Reference proteome</keyword>
<dbReference type="GO" id="GO:0046872">
    <property type="term" value="F:metal ion binding"/>
    <property type="evidence" value="ECO:0007669"/>
    <property type="project" value="UniProtKB-KW"/>
</dbReference>
<dbReference type="InterPro" id="IPR008922">
    <property type="entry name" value="Di-copper_centre_dom_sf"/>
</dbReference>
<evidence type="ECO:0000313" key="4">
    <source>
        <dbReference type="Proteomes" id="UP000278627"/>
    </source>
</evidence>
<keyword evidence="1" id="KW-0479">Metal-binding</keyword>
<sequence>MRQNRIENILSYTAPMQGCPYPVNYGALEYSHSNVHLWIGGHMKPPEQSSNDPIFFSHHAFVDFIWELWRQNVQPMWSRELEYPPDIAACADPQHFSYALMRPFFTLFNRDG</sequence>
<dbReference type="EMBL" id="UZAD01007415">
    <property type="protein sequence ID" value="VDN88256.1"/>
    <property type="molecule type" value="Genomic_DNA"/>
</dbReference>